<evidence type="ECO:0000259" key="2">
    <source>
        <dbReference type="Pfam" id="PF14291"/>
    </source>
</evidence>
<evidence type="ECO:0000313" key="4">
    <source>
        <dbReference type="RefSeq" id="XP_025405516.1"/>
    </source>
</evidence>
<reference evidence="4" key="1">
    <citation type="submission" date="2025-08" db="UniProtKB">
        <authorList>
            <consortium name="RefSeq"/>
        </authorList>
    </citation>
    <scope>IDENTIFICATION</scope>
    <source>
        <tissue evidence="4">Whole body</tissue>
    </source>
</reference>
<dbReference type="PANTHER" id="PTHR45749:SF37">
    <property type="entry name" value="OS05G0311600 PROTEIN"/>
    <property type="match status" value="1"/>
</dbReference>
<dbReference type="Proteomes" id="UP000694846">
    <property type="component" value="Unplaced"/>
</dbReference>
<proteinExistence type="predicted"/>
<dbReference type="PANTHER" id="PTHR45749">
    <property type="match status" value="1"/>
</dbReference>
<dbReference type="Pfam" id="PF14291">
    <property type="entry name" value="DUF4371"/>
    <property type="match status" value="1"/>
</dbReference>
<protein>
    <submittedName>
        <fullName evidence="4">Zinc finger MYM-type protein 1-like</fullName>
    </submittedName>
</protein>
<dbReference type="AlphaFoldDB" id="A0A8B8F4E9"/>
<dbReference type="RefSeq" id="XP_025405516.1">
    <property type="nucleotide sequence ID" value="XM_025549731.1"/>
</dbReference>
<evidence type="ECO:0000256" key="1">
    <source>
        <dbReference type="SAM" id="MobiDB-lite"/>
    </source>
</evidence>
<dbReference type="InterPro" id="IPR012337">
    <property type="entry name" value="RNaseH-like_sf"/>
</dbReference>
<feature type="domain" description="DUF4371" evidence="2">
    <location>
        <begin position="129"/>
        <end position="298"/>
    </location>
</feature>
<keyword evidence="3" id="KW-1185">Reference proteome</keyword>
<name>A0A8B8F4E9_9HEMI</name>
<sequence>MASKSASGAAKRKIKKQREVSVKRMPKIDTNFKQNHEETEEQDIDNPGILLNKIKTASNSVSEPTATSSIDTINTKNVEPNIFNSLICERFPTDKVHFKEPLSYQEKRFIISQGPCQPKGPFPTDTTSNLSFRGYRETDLSKNKGNFLSIITLISKYDPILENLLSMPAGKGTANYLSNTIQNEIITLLTNTILEQIILSINRSPFFSVIMDTTQDISKIDQLSQVIRYVSVISDSDGNPKTLQINESFIGFVEIVDQSSAGLEESIINCITKNNLNLSKLRGQGYDGAANMSGVYSGVQARLKSKQKLATYIHCASHNLNLVLNDAMNSSTEVKTFFGLVEKIYTFFSNSIKRWQLLLSSESSDISITLKRLCTTRWSSRYDSLLAIRHRYVDILKCLSQIILRSKNKDEIFEANYLKVHMEDFQFIFSVIFIGKILETVNVVSKALQSPKQELSTAVSLLNSALIKLQEYRSQYSDFFEIAVEIAKKMGCTTKISRKKNPKNEQIYNSANKLVEYYDSDLSNALAGQILSFRSCFKEEITKRTSVKAITELLVIENPTLATTFSEICTACMLFLTFPVIVATAERSFSKLKLIKNY</sequence>
<feature type="region of interest" description="Disordered" evidence="1">
    <location>
        <begin position="1"/>
        <end position="46"/>
    </location>
</feature>
<accession>A0A8B8F4E9</accession>
<gene>
    <name evidence="4" type="primary">LOC112679810</name>
</gene>
<dbReference type="SUPFAM" id="SSF53098">
    <property type="entry name" value="Ribonuclease H-like"/>
    <property type="match status" value="1"/>
</dbReference>
<organism evidence="3 4">
    <name type="scientific">Sipha flava</name>
    <name type="common">yellow sugarcane aphid</name>
    <dbReference type="NCBI Taxonomy" id="143950"/>
    <lineage>
        <taxon>Eukaryota</taxon>
        <taxon>Metazoa</taxon>
        <taxon>Ecdysozoa</taxon>
        <taxon>Arthropoda</taxon>
        <taxon>Hexapoda</taxon>
        <taxon>Insecta</taxon>
        <taxon>Pterygota</taxon>
        <taxon>Neoptera</taxon>
        <taxon>Paraneoptera</taxon>
        <taxon>Hemiptera</taxon>
        <taxon>Sternorrhyncha</taxon>
        <taxon>Aphidomorpha</taxon>
        <taxon>Aphidoidea</taxon>
        <taxon>Aphididae</taxon>
        <taxon>Sipha</taxon>
    </lineage>
</organism>
<evidence type="ECO:0000313" key="3">
    <source>
        <dbReference type="Proteomes" id="UP000694846"/>
    </source>
</evidence>
<dbReference type="GeneID" id="112679810"/>
<dbReference type="OrthoDB" id="6619433at2759"/>
<dbReference type="InterPro" id="IPR025398">
    <property type="entry name" value="DUF4371"/>
</dbReference>